<dbReference type="OrthoDB" id="5295305at2"/>
<proteinExistence type="predicted"/>
<dbReference type="Pfam" id="PF13302">
    <property type="entry name" value="Acetyltransf_3"/>
    <property type="match status" value="1"/>
</dbReference>
<accession>A0A328AY11</accession>
<dbReference type="Gene3D" id="3.40.630.30">
    <property type="match status" value="1"/>
</dbReference>
<dbReference type="PROSITE" id="PS51186">
    <property type="entry name" value="GNAT"/>
    <property type="match status" value="1"/>
</dbReference>
<sequence length="194" mass="21540">MQLEPKVLENRFVRLEPLALGHREDLRDACDADLRTWIELYPYSMAAEHFDPTWARIMADVEAGRTIAHALVVDGRGRGMSSYLNVDPANSAVEIGGTYYAPDLRGGPANPAAKRLLLGHAFDSGARRVQFKVDALNARSRAAVLKLGAVQEGILRQERVTWTGRIRDTVYFSILADEWPAVRDRLDARLAALG</sequence>
<gene>
    <name evidence="2" type="ORF">DJ021_04795</name>
</gene>
<organism evidence="2 3">
    <name type="scientific">Phenylobacterium hankyongense</name>
    <dbReference type="NCBI Taxonomy" id="1813876"/>
    <lineage>
        <taxon>Bacteria</taxon>
        <taxon>Pseudomonadati</taxon>
        <taxon>Pseudomonadota</taxon>
        <taxon>Alphaproteobacteria</taxon>
        <taxon>Caulobacterales</taxon>
        <taxon>Caulobacteraceae</taxon>
        <taxon>Phenylobacterium</taxon>
    </lineage>
</organism>
<evidence type="ECO:0000259" key="1">
    <source>
        <dbReference type="PROSITE" id="PS51186"/>
    </source>
</evidence>
<evidence type="ECO:0000313" key="3">
    <source>
        <dbReference type="Proteomes" id="UP000249842"/>
    </source>
</evidence>
<reference evidence="3" key="1">
    <citation type="submission" date="2018-05" db="EMBL/GenBank/DDBJ databases">
        <authorList>
            <person name="Li X."/>
        </authorList>
    </citation>
    <scope>NUCLEOTIDE SEQUENCE [LARGE SCALE GENOMIC DNA]</scope>
    <source>
        <strain evidence="3">HKS-05</strain>
    </source>
</reference>
<evidence type="ECO:0000313" key="2">
    <source>
        <dbReference type="EMBL" id="RAK59165.1"/>
    </source>
</evidence>
<dbReference type="PANTHER" id="PTHR43610">
    <property type="entry name" value="BLL6696 PROTEIN"/>
    <property type="match status" value="1"/>
</dbReference>
<keyword evidence="3" id="KW-1185">Reference proteome</keyword>
<name>A0A328AY11_9CAUL</name>
<dbReference type="AlphaFoldDB" id="A0A328AY11"/>
<dbReference type="EMBL" id="QFYP01000001">
    <property type="protein sequence ID" value="RAK59165.1"/>
    <property type="molecule type" value="Genomic_DNA"/>
</dbReference>
<dbReference type="SUPFAM" id="SSF55729">
    <property type="entry name" value="Acyl-CoA N-acyltransferases (Nat)"/>
    <property type="match status" value="1"/>
</dbReference>
<dbReference type="GO" id="GO:0016747">
    <property type="term" value="F:acyltransferase activity, transferring groups other than amino-acyl groups"/>
    <property type="evidence" value="ECO:0007669"/>
    <property type="project" value="InterPro"/>
</dbReference>
<protein>
    <submittedName>
        <fullName evidence="2">N-acetyltransferase</fullName>
    </submittedName>
</protein>
<comment type="caution">
    <text evidence="2">The sequence shown here is derived from an EMBL/GenBank/DDBJ whole genome shotgun (WGS) entry which is preliminary data.</text>
</comment>
<dbReference type="PANTHER" id="PTHR43610:SF1">
    <property type="entry name" value="N-ACETYLTRANSFERASE DOMAIN-CONTAINING PROTEIN"/>
    <property type="match status" value="1"/>
</dbReference>
<feature type="domain" description="N-acetyltransferase" evidence="1">
    <location>
        <begin position="24"/>
        <end position="177"/>
    </location>
</feature>
<dbReference type="Proteomes" id="UP000249842">
    <property type="component" value="Unassembled WGS sequence"/>
</dbReference>
<dbReference type="InterPro" id="IPR016181">
    <property type="entry name" value="Acyl_CoA_acyltransferase"/>
</dbReference>
<dbReference type="RefSeq" id="WP_111456458.1">
    <property type="nucleotide sequence ID" value="NZ_QFYP01000001.1"/>
</dbReference>
<dbReference type="InterPro" id="IPR000182">
    <property type="entry name" value="GNAT_dom"/>
</dbReference>
<keyword evidence="2" id="KW-0808">Transferase</keyword>